<dbReference type="SUPFAM" id="SSF54001">
    <property type="entry name" value="Cysteine proteinases"/>
    <property type="match status" value="1"/>
</dbReference>
<dbReference type="GO" id="GO:0005829">
    <property type="term" value="C:cytosol"/>
    <property type="evidence" value="ECO:0007669"/>
    <property type="project" value="TreeGrafter"/>
</dbReference>
<evidence type="ECO:0000259" key="4">
    <source>
        <dbReference type="PROSITE" id="PS50802"/>
    </source>
</evidence>
<dbReference type="PANTHER" id="PTHR13312">
    <property type="entry name" value="HIV-INDUCED PROTEIN-7-LIKE PROTEASE"/>
    <property type="match status" value="1"/>
</dbReference>
<dbReference type="AlphaFoldDB" id="A0A7S2JLA6"/>
<dbReference type="Pfam" id="PF02338">
    <property type="entry name" value="OTU"/>
    <property type="match status" value="1"/>
</dbReference>
<gene>
    <name evidence="5" type="ORF">CGLO1086_LOCUS96</name>
</gene>
<keyword evidence="3" id="KW-0833">Ubl conjugation pathway</keyword>
<comment type="catalytic activity">
    <reaction evidence="1 3">
        <text>Thiol-dependent hydrolysis of ester, thioester, amide, peptide and isopeptide bonds formed by the C-terminal Gly of ubiquitin (a 76-residue protein attached to proteins as an intracellular targeting signal).</text>
        <dbReference type="EC" id="3.4.19.12"/>
    </reaction>
</comment>
<dbReference type="GO" id="GO:0030968">
    <property type="term" value="P:endoplasmic reticulum unfolded protein response"/>
    <property type="evidence" value="ECO:0007669"/>
    <property type="project" value="TreeGrafter"/>
</dbReference>
<dbReference type="GO" id="GO:0004843">
    <property type="term" value="F:cysteine-type deubiquitinase activity"/>
    <property type="evidence" value="ECO:0007669"/>
    <property type="project" value="UniProtKB-UniRule"/>
</dbReference>
<dbReference type="EC" id="3.4.19.12" evidence="3"/>
<protein>
    <recommendedName>
        <fullName evidence="3">Ubiquitin thioesterase OTU</fullName>
        <ecNumber evidence="3">3.4.19.12</ecNumber>
    </recommendedName>
</protein>
<comment type="function">
    <text evidence="3">Hydrolase that can remove conjugated ubiquitin from proteins and may therefore play an important regulatory role at the level of protein turnover by preventing degradation.</text>
</comment>
<evidence type="ECO:0000313" key="5">
    <source>
        <dbReference type="EMBL" id="CAD9549840.1"/>
    </source>
</evidence>
<evidence type="ECO:0000256" key="2">
    <source>
        <dbReference type="ARBA" id="ARBA00022801"/>
    </source>
</evidence>
<dbReference type="InterPro" id="IPR003323">
    <property type="entry name" value="OTU_dom"/>
</dbReference>
<feature type="domain" description="OTU" evidence="4">
    <location>
        <begin position="321"/>
        <end position="457"/>
    </location>
</feature>
<reference evidence="5" key="1">
    <citation type="submission" date="2021-01" db="EMBL/GenBank/DDBJ databases">
        <authorList>
            <person name="Corre E."/>
            <person name="Pelletier E."/>
            <person name="Niang G."/>
            <person name="Scheremetjew M."/>
            <person name="Finn R."/>
            <person name="Kale V."/>
            <person name="Holt S."/>
            <person name="Cochrane G."/>
            <person name="Meng A."/>
            <person name="Brown T."/>
            <person name="Cohen L."/>
        </authorList>
    </citation>
    <scope>NUCLEOTIDE SEQUENCE</scope>
    <source>
        <strain evidence="5">SAG4.97</strain>
    </source>
</reference>
<dbReference type="InterPro" id="IPR038765">
    <property type="entry name" value="Papain-like_cys_pep_sf"/>
</dbReference>
<organism evidence="5">
    <name type="scientific">Cyanoptyche gloeocystis</name>
    <dbReference type="NCBI Taxonomy" id="77922"/>
    <lineage>
        <taxon>Eukaryota</taxon>
        <taxon>Glaucocystophyceae</taxon>
        <taxon>Glaucocystophyceae incertae sedis</taxon>
        <taxon>Cyanoptyche</taxon>
    </lineage>
</organism>
<name>A0A7S2JLA6_9EUKA</name>
<dbReference type="Gene3D" id="3.90.70.80">
    <property type="match status" value="1"/>
</dbReference>
<proteinExistence type="predicted"/>
<keyword evidence="3" id="KW-0645">Protease</keyword>
<dbReference type="GO" id="GO:0016579">
    <property type="term" value="P:protein deubiquitination"/>
    <property type="evidence" value="ECO:0007669"/>
    <property type="project" value="TreeGrafter"/>
</dbReference>
<dbReference type="PROSITE" id="PS50802">
    <property type="entry name" value="OTU"/>
    <property type="match status" value="1"/>
</dbReference>
<evidence type="ECO:0000256" key="1">
    <source>
        <dbReference type="ARBA" id="ARBA00000707"/>
    </source>
</evidence>
<keyword evidence="3" id="KW-0788">Thiol protease</keyword>
<dbReference type="GO" id="GO:0005634">
    <property type="term" value="C:nucleus"/>
    <property type="evidence" value="ECO:0007669"/>
    <property type="project" value="TreeGrafter"/>
</dbReference>
<accession>A0A7S2JLA6</accession>
<dbReference type="EMBL" id="HBGX01000182">
    <property type="protein sequence ID" value="CAD9549840.1"/>
    <property type="molecule type" value="Transcribed_RNA"/>
</dbReference>
<keyword evidence="3" id="KW-0963">Cytoplasm</keyword>
<evidence type="ECO:0000256" key="3">
    <source>
        <dbReference type="RuleBase" id="RU367104"/>
    </source>
</evidence>
<keyword evidence="2 3" id="KW-0378">Hydrolase</keyword>
<dbReference type="GO" id="GO:0036503">
    <property type="term" value="P:ERAD pathway"/>
    <property type="evidence" value="ECO:0007669"/>
    <property type="project" value="TreeGrafter"/>
</dbReference>
<comment type="subcellular location">
    <subcellularLocation>
        <location evidence="3">Cytoplasm</location>
    </subcellularLocation>
</comment>
<sequence length="481" mass="53594">MTSLSRVERSSIHPMALKFADFDFLNVFTPKSSADKNENNEKKFDFQNFLISLKVGEDKSGNVRPKPWRFLRPIEKKPKFKKITANLSALNDELERTWATFYDNTRNTKLLDDISRILSQITTEIQVVVSNMEEKSNSEMKQAVLKHTEDFAENANLSRQQLEYWREQLRSQANTIRNYLQEADRICQTVDSTSDLSKMAAQLNERIQQWATELALFKLSRESFLDPAQLANLSAASARVEAAQATVAAILESQAKMSKVPSRRLTRTLTRTTSLSGLNKAALDSIVDAYKTLPGGSVPLPEQVVRAGSDDVPLQEPLTAYMELKIMGDGRCLFRAVTRGRALNAGFDMSQSLATMEADAARKLVVQSMLKQGQSFVDTCFLEESLESYCRKMSDPGAYGGEPELLVLTGVLEAPIYVYLKSADSYVLIQQYGGFYAQAPVRILYNGRDHYNLLATAACLAKAKGHVVSDPSIAAASCSLM</sequence>
<dbReference type="PANTHER" id="PTHR13312:SF3">
    <property type="entry name" value="OVARIAN TUMOR DOMAIN-CONTAINING DEUBIQUITINATING ENZYME 3"/>
    <property type="match status" value="1"/>
</dbReference>